<feature type="domain" description="Myb-like" evidence="5">
    <location>
        <begin position="294"/>
        <end position="344"/>
    </location>
</feature>
<dbReference type="Gene3D" id="1.10.10.60">
    <property type="entry name" value="Homeodomain-like"/>
    <property type="match status" value="1"/>
</dbReference>
<reference evidence="8" key="1">
    <citation type="journal article" date="2019" name="Nat. Commun.">
        <title>Expansion of phycobilisome linker gene families in mesophilic red algae.</title>
        <authorList>
            <person name="Lee J."/>
            <person name="Kim D."/>
            <person name="Bhattacharya D."/>
            <person name="Yoon H.S."/>
        </authorList>
    </citation>
    <scope>NUCLEOTIDE SEQUENCE [LARGE SCALE GENOMIC DNA]</scope>
    <source>
        <strain evidence="8">CCMP 1328</strain>
    </source>
</reference>
<dbReference type="Pfam" id="PF00249">
    <property type="entry name" value="Myb_DNA-binding"/>
    <property type="match status" value="1"/>
</dbReference>
<dbReference type="SUPFAM" id="SSF46689">
    <property type="entry name" value="Homeodomain-like"/>
    <property type="match status" value="1"/>
</dbReference>
<evidence type="ECO:0000259" key="5">
    <source>
        <dbReference type="PROSITE" id="PS50090"/>
    </source>
</evidence>
<dbReference type="InterPro" id="IPR006447">
    <property type="entry name" value="Myb_dom_plants"/>
</dbReference>
<dbReference type="InterPro" id="IPR009057">
    <property type="entry name" value="Homeodomain-like_sf"/>
</dbReference>
<dbReference type="EMBL" id="VRMN01000001">
    <property type="protein sequence ID" value="KAA8499742.1"/>
    <property type="molecule type" value="Genomic_DNA"/>
</dbReference>
<keyword evidence="1" id="KW-0805">Transcription regulation</keyword>
<evidence type="ECO:0000256" key="2">
    <source>
        <dbReference type="ARBA" id="ARBA00023163"/>
    </source>
</evidence>
<feature type="region of interest" description="Disordered" evidence="4">
    <location>
        <begin position="414"/>
        <end position="470"/>
    </location>
</feature>
<dbReference type="GO" id="GO:0003677">
    <property type="term" value="F:DNA binding"/>
    <property type="evidence" value="ECO:0007669"/>
    <property type="project" value="InterPro"/>
</dbReference>
<evidence type="ECO:0000256" key="1">
    <source>
        <dbReference type="ARBA" id="ARBA00023015"/>
    </source>
</evidence>
<comment type="caution">
    <text evidence="7">The sequence shown here is derived from an EMBL/GenBank/DDBJ whole genome shotgun (WGS) entry which is preliminary data.</text>
</comment>
<evidence type="ECO:0000259" key="6">
    <source>
        <dbReference type="PROSITE" id="PS51294"/>
    </source>
</evidence>
<sequence>MDVWCVRMETVPASSMGWGYGAGLLDDDGEDVGQAGCMSLFENEPRSLARSVHDVHAHSEAAAAGGKMDQLAGALRAMEQSAPLAGCAVDVAPLASPVDGSGGKRTALDALGSLYADDQPHFDDDADGAPPCDLIGLATSPFQPTDEPSYCQEFQGFQSKESHPDSVSLGLSESELMYKRPGPLRGKRRRMMRSAVHQTSEFSAVSCDDDAVQTKQGPPSHGIEDGEQQPVLSVYDPLYDEAFAVSEAYASVAESNIPSPGPKQPSKSDRRTSPEAELGQQRQHLSTMLDRKKLPRKSPRKWDEQEEKRFIEALNLYGRDWMRGAKHVGTRDGNHFRSHAQKFFIRLFKLGLPLPPKVAETGAGHTLSGKPLDPSSSAALCYLKNTTPQSYGRRASAAAAVAAAVGSPGSFRDTAGGPLYARPPSHPGAPRSNARNDPSVSSSERSVDAKSNQHVPAAQAGSNTGSTRIECPNQSTRLQVQYSGSVGLLIDLHGILSAQGVCYGLLAGKRLNAETLLVLEAHALYDVAMFEGDGDMVAAAAPSRRELDVLRGIHASGTELLGWYTKSGRVHRGLPQNFVHRYGSLLRNGNAASPLVCVTVANVPQHAQGPHQHGMLESMNELQWFEASKLVRCTARVSEAHRLLDASNLTMLVMRSYKLVHDTRLRCSAPSRSPPKPATLRDSLLRWMPRAIKALPAGTADACGAHHPSTPCAGSGNGPCVTAESEKLIQAGVAAGVSACELIGIFTAETCSASL</sequence>
<dbReference type="AlphaFoldDB" id="A0A5J4Z9J2"/>
<protein>
    <submittedName>
        <fullName evidence="7">Protein LHY</fullName>
    </submittedName>
</protein>
<dbReference type="PANTHER" id="PTHR12802">
    <property type="entry name" value="SWI/SNF COMPLEX-RELATED"/>
    <property type="match status" value="1"/>
</dbReference>
<proteinExistence type="predicted"/>
<evidence type="ECO:0000313" key="7">
    <source>
        <dbReference type="EMBL" id="KAA8499742.1"/>
    </source>
</evidence>
<dbReference type="Proteomes" id="UP000324585">
    <property type="component" value="Unassembled WGS sequence"/>
</dbReference>
<evidence type="ECO:0000256" key="4">
    <source>
        <dbReference type="SAM" id="MobiDB-lite"/>
    </source>
</evidence>
<dbReference type="InterPro" id="IPR001005">
    <property type="entry name" value="SANT/Myb"/>
</dbReference>
<dbReference type="InterPro" id="IPR017930">
    <property type="entry name" value="Myb_dom"/>
</dbReference>
<evidence type="ECO:0000256" key="3">
    <source>
        <dbReference type="ARBA" id="ARBA00023242"/>
    </source>
</evidence>
<keyword evidence="3" id="KW-0539">Nucleus</keyword>
<dbReference type="NCBIfam" id="TIGR01557">
    <property type="entry name" value="myb_SHAQKYF"/>
    <property type="match status" value="1"/>
</dbReference>
<gene>
    <name evidence="7" type="ORF">FVE85_7327</name>
</gene>
<feature type="region of interest" description="Disordered" evidence="4">
    <location>
        <begin position="253"/>
        <end position="305"/>
    </location>
</feature>
<feature type="domain" description="HTH myb-type" evidence="6">
    <location>
        <begin position="294"/>
        <end position="348"/>
    </location>
</feature>
<keyword evidence="2" id="KW-0804">Transcription</keyword>
<dbReference type="PROSITE" id="PS50090">
    <property type="entry name" value="MYB_LIKE"/>
    <property type="match status" value="1"/>
</dbReference>
<evidence type="ECO:0000313" key="8">
    <source>
        <dbReference type="Proteomes" id="UP000324585"/>
    </source>
</evidence>
<feature type="compositionally biased region" description="Polar residues" evidence="4">
    <location>
        <begin position="433"/>
        <end position="470"/>
    </location>
</feature>
<name>A0A5J4Z9J2_PORPP</name>
<dbReference type="CDD" id="cd00167">
    <property type="entry name" value="SANT"/>
    <property type="match status" value="1"/>
</dbReference>
<feature type="region of interest" description="Disordered" evidence="4">
    <location>
        <begin position="194"/>
        <end position="230"/>
    </location>
</feature>
<organism evidence="7 8">
    <name type="scientific">Porphyridium purpureum</name>
    <name type="common">Red alga</name>
    <name type="synonym">Porphyridium cruentum</name>
    <dbReference type="NCBI Taxonomy" id="35688"/>
    <lineage>
        <taxon>Eukaryota</taxon>
        <taxon>Rhodophyta</taxon>
        <taxon>Bangiophyceae</taxon>
        <taxon>Porphyridiales</taxon>
        <taxon>Porphyridiaceae</taxon>
        <taxon>Porphyridium</taxon>
    </lineage>
</organism>
<accession>A0A5J4Z9J2</accession>
<keyword evidence="8" id="KW-1185">Reference proteome</keyword>
<dbReference type="OrthoDB" id="118550at2759"/>
<dbReference type="SMART" id="SM00717">
    <property type="entry name" value="SANT"/>
    <property type="match status" value="1"/>
</dbReference>
<dbReference type="PROSITE" id="PS51294">
    <property type="entry name" value="HTH_MYB"/>
    <property type="match status" value="1"/>
</dbReference>